<keyword evidence="1" id="KW-0175">Coiled coil</keyword>
<evidence type="ECO:0000256" key="1">
    <source>
        <dbReference type="SAM" id="Coils"/>
    </source>
</evidence>
<keyword evidence="4" id="KW-1185">Reference proteome</keyword>
<gene>
    <name evidence="3" type="ORF">LTR05_000229</name>
</gene>
<proteinExistence type="predicted"/>
<reference evidence="3 4" key="1">
    <citation type="submission" date="2023-08" db="EMBL/GenBank/DDBJ databases">
        <title>Black Yeasts Isolated from many extreme environments.</title>
        <authorList>
            <person name="Coleine C."/>
            <person name="Stajich J.E."/>
            <person name="Selbmann L."/>
        </authorList>
    </citation>
    <scope>NUCLEOTIDE SEQUENCE [LARGE SCALE GENOMIC DNA]</scope>
    <source>
        <strain evidence="3 4">CCFEE 5910</strain>
    </source>
</reference>
<evidence type="ECO:0000313" key="3">
    <source>
        <dbReference type="EMBL" id="KAK5090060.1"/>
    </source>
</evidence>
<evidence type="ECO:0000313" key="4">
    <source>
        <dbReference type="Proteomes" id="UP001309876"/>
    </source>
</evidence>
<sequence>MARLRGIQVLIQQACPQNTWSSLEETDLEDSVKDMANSAARWSTGVEASSGLFRFLVVVEKGFEWKGTTGLEIILTFDDGYLLNDYRTLAIRPENASHDMDVNPGIHPMSERPPDGCLQLELSNVVLPWPEDLSRSEYRQASFSFETLNRTQRVTGNNSKRRESFSDIGMLKVQITPVFIRPASKDTHIAHNSNSDYQAHETSLMKAKPGVSLKAGLQWGINPVQGVCAYSGGSFGVNKRTFMFFYREDGRYVKVPESEIEVQDEDDRTAGRFRASSRATYIPEEPSDQAQTSSVGVEPIPFDPTSHENASVTPENGSYSQIHEILRAFEIESARKNTEKEQLIVETLEDRNAEIQSEQQKLQEQKDELVRTEDALKAELEQNNNRIDTARARLQDVQGGRPSISVDEVEHVFQILRNDRQREAEEELREVEDSVEKARKRRRSALSAGDRPSSHRDSGRFEGRSHKPGN</sequence>
<feature type="region of interest" description="Disordered" evidence="2">
    <location>
        <begin position="419"/>
        <end position="470"/>
    </location>
</feature>
<protein>
    <submittedName>
        <fullName evidence="3">Uncharacterized protein</fullName>
    </submittedName>
</protein>
<dbReference type="AlphaFoldDB" id="A0AAN7Y8Q6"/>
<feature type="region of interest" description="Disordered" evidence="2">
    <location>
        <begin position="263"/>
        <end position="318"/>
    </location>
</feature>
<feature type="compositionally biased region" description="Polar residues" evidence="2">
    <location>
        <begin position="307"/>
        <end position="318"/>
    </location>
</feature>
<evidence type="ECO:0000256" key="2">
    <source>
        <dbReference type="SAM" id="MobiDB-lite"/>
    </source>
</evidence>
<name>A0AAN7Y8Q6_9EURO</name>
<organism evidence="3 4">
    <name type="scientific">Lithohypha guttulata</name>
    <dbReference type="NCBI Taxonomy" id="1690604"/>
    <lineage>
        <taxon>Eukaryota</taxon>
        <taxon>Fungi</taxon>
        <taxon>Dikarya</taxon>
        <taxon>Ascomycota</taxon>
        <taxon>Pezizomycotina</taxon>
        <taxon>Eurotiomycetes</taxon>
        <taxon>Chaetothyriomycetidae</taxon>
        <taxon>Chaetothyriales</taxon>
        <taxon>Trichomeriaceae</taxon>
        <taxon>Lithohypha</taxon>
    </lineage>
</organism>
<feature type="coiled-coil region" evidence="1">
    <location>
        <begin position="331"/>
        <end position="397"/>
    </location>
</feature>
<accession>A0AAN7Y8Q6</accession>
<dbReference type="EMBL" id="JAVRRJ010000001">
    <property type="protein sequence ID" value="KAK5090060.1"/>
    <property type="molecule type" value="Genomic_DNA"/>
</dbReference>
<comment type="caution">
    <text evidence="3">The sequence shown here is derived from an EMBL/GenBank/DDBJ whole genome shotgun (WGS) entry which is preliminary data.</text>
</comment>
<dbReference type="Proteomes" id="UP001309876">
    <property type="component" value="Unassembled WGS sequence"/>
</dbReference>
<feature type="compositionally biased region" description="Basic and acidic residues" evidence="2">
    <location>
        <begin position="452"/>
        <end position="470"/>
    </location>
</feature>